<dbReference type="EMBL" id="UINC01019482">
    <property type="protein sequence ID" value="SVA82506.1"/>
    <property type="molecule type" value="Genomic_DNA"/>
</dbReference>
<protein>
    <recommendedName>
        <fullName evidence="15">Peptidase M48 domain-containing protein</fullName>
    </recommendedName>
</protein>
<comment type="subcellular location">
    <subcellularLocation>
        <location evidence="2">Cell membrane</location>
        <topology evidence="2">Multi-pass membrane protein</topology>
    </subcellularLocation>
</comment>
<dbReference type="Gene3D" id="1.10.3680.10">
    <property type="entry name" value="TerB-like"/>
    <property type="match status" value="1"/>
</dbReference>
<dbReference type="InterPro" id="IPR029024">
    <property type="entry name" value="TerB-like"/>
</dbReference>
<dbReference type="PANTHER" id="PTHR43221:SF1">
    <property type="entry name" value="PROTEASE HTPX"/>
    <property type="match status" value="1"/>
</dbReference>
<keyword evidence="4" id="KW-0645">Protease</keyword>
<dbReference type="GO" id="GO:0004222">
    <property type="term" value="F:metalloendopeptidase activity"/>
    <property type="evidence" value="ECO:0007669"/>
    <property type="project" value="InterPro"/>
</dbReference>
<accession>A0A381YZN2</accession>
<feature type="domain" description="Peptidase M48" evidence="12">
    <location>
        <begin position="156"/>
        <end position="242"/>
    </location>
</feature>
<dbReference type="AlphaFoldDB" id="A0A381YZN2"/>
<proteinExistence type="predicted"/>
<dbReference type="GO" id="GO:0005886">
    <property type="term" value="C:plasma membrane"/>
    <property type="evidence" value="ECO:0007669"/>
    <property type="project" value="UniProtKB-SubCell"/>
</dbReference>
<evidence type="ECO:0000259" key="13">
    <source>
        <dbReference type="Pfam" id="PF05099"/>
    </source>
</evidence>
<evidence type="ECO:0000256" key="7">
    <source>
        <dbReference type="ARBA" id="ARBA00022801"/>
    </source>
</evidence>
<dbReference type="CDD" id="cd07325">
    <property type="entry name" value="M48_Ste24p_like"/>
    <property type="match status" value="1"/>
</dbReference>
<reference evidence="14" key="1">
    <citation type="submission" date="2018-05" db="EMBL/GenBank/DDBJ databases">
        <authorList>
            <person name="Lanie J.A."/>
            <person name="Ng W.-L."/>
            <person name="Kazmierczak K.M."/>
            <person name="Andrzejewski T.M."/>
            <person name="Davidsen T.M."/>
            <person name="Wayne K.J."/>
            <person name="Tettelin H."/>
            <person name="Glass J.I."/>
            <person name="Rusch D."/>
            <person name="Podicherti R."/>
            <person name="Tsui H.-C.T."/>
            <person name="Winkler M.E."/>
        </authorList>
    </citation>
    <scope>NUCLEOTIDE SEQUENCE</scope>
</reference>
<evidence type="ECO:0000313" key="14">
    <source>
        <dbReference type="EMBL" id="SVA82506.1"/>
    </source>
</evidence>
<keyword evidence="3" id="KW-1003">Cell membrane</keyword>
<evidence type="ECO:0000256" key="3">
    <source>
        <dbReference type="ARBA" id="ARBA00022475"/>
    </source>
</evidence>
<evidence type="ECO:0000256" key="4">
    <source>
        <dbReference type="ARBA" id="ARBA00022670"/>
    </source>
</evidence>
<dbReference type="InterPro" id="IPR007791">
    <property type="entry name" value="DjlA_N"/>
</dbReference>
<evidence type="ECO:0000256" key="9">
    <source>
        <dbReference type="ARBA" id="ARBA00022989"/>
    </source>
</evidence>
<evidence type="ECO:0000256" key="10">
    <source>
        <dbReference type="ARBA" id="ARBA00023049"/>
    </source>
</evidence>
<keyword evidence="6" id="KW-0479">Metal-binding</keyword>
<dbReference type="SUPFAM" id="SSF158682">
    <property type="entry name" value="TerB-like"/>
    <property type="match status" value="1"/>
</dbReference>
<dbReference type="GO" id="GO:0006508">
    <property type="term" value="P:proteolysis"/>
    <property type="evidence" value="ECO:0007669"/>
    <property type="project" value="UniProtKB-KW"/>
</dbReference>
<keyword evidence="5" id="KW-0812">Transmembrane</keyword>
<feature type="domain" description="Co-chaperone DjlA N-terminal" evidence="13">
    <location>
        <begin position="290"/>
        <end position="386"/>
    </location>
</feature>
<dbReference type="InterPro" id="IPR001915">
    <property type="entry name" value="Peptidase_M48"/>
</dbReference>
<evidence type="ECO:0008006" key="15">
    <source>
        <dbReference type="Google" id="ProtNLM"/>
    </source>
</evidence>
<dbReference type="Pfam" id="PF01435">
    <property type="entry name" value="Peptidase_M48"/>
    <property type="match status" value="2"/>
</dbReference>
<keyword evidence="10" id="KW-0482">Metalloprotease</keyword>
<evidence type="ECO:0000256" key="8">
    <source>
        <dbReference type="ARBA" id="ARBA00022833"/>
    </source>
</evidence>
<evidence type="ECO:0000256" key="11">
    <source>
        <dbReference type="ARBA" id="ARBA00023136"/>
    </source>
</evidence>
<keyword evidence="8" id="KW-0862">Zinc</keyword>
<keyword evidence="9" id="KW-1133">Transmembrane helix</keyword>
<comment type="cofactor">
    <cofactor evidence="1">
        <name>Zn(2+)</name>
        <dbReference type="ChEBI" id="CHEBI:29105"/>
    </cofactor>
</comment>
<dbReference type="InterPro" id="IPR050083">
    <property type="entry name" value="HtpX_protease"/>
</dbReference>
<organism evidence="14">
    <name type="scientific">marine metagenome</name>
    <dbReference type="NCBI Taxonomy" id="408172"/>
    <lineage>
        <taxon>unclassified sequences</taxon>
        <taxon>metagenomes</taxon>
        <taxon>ecological metagenomes</taxon>
    </lineage>
</organism>
<evidence type="ECO:0000259" key="12">
    <source>
        <dbReference type="Pfam" id="PF01435"/>
    </source>
</evidence>
<name>A0A381YZN2_9ZZZZ</name>
<feature type="domain" description="Peptidase M48" evidence="12">
    <location>
        <begin position="59"/>
        <end position="134"/>
    </location>
</feature>
<evidence type="ECO:0000256" key="1">
    <source>
        <dbReference type="ARBA" id="ARBA00001947"/>
    </source>
</evidence>
<gene>
    <name evidence="14" type="ORF">METZ01_LOCUS135360</name>
</gene>
<evidence type="ECO:0000256" key="6">
    <source>
        <dbReference type="ARBA" id="ARBA00022723"/>
    </source>
</evidence>
<keyword evidence="7" id="KW-0378">Hydrolase</keyword>
<dbReference type="PANTHER" id="PTHR43221">
    <property type="entry name" value="PROTEASE HTPX"/>
    <property type="match status" value="1"/>
</dbReference>
<keyword evidence="11" id="KW-0472">Membrane</keyword>
<dbReference type="Gene3D" id="3.30.2010.10">
    <property type="entry name" value="Metalloproteases ('zincins'), catalytic domain"/>
    <property type="match status" value="1"/>
</dbReference>
<evidence type="ECO:0000256" key="2">
    <source>
        <dbReference type="ARBA" id="ARBA00004651"/>
    </source>
</evidence>
<dbReference type="CDD" id="cd07177">
    <property type="entry name" value="terB_like"/>
    <property type="match status" value="1"/>
</dbReference>
<evidence type="ECO:0000256" key="5">
    <source>
        <dbReference type="ARBA" id="ARBA00022692"/>
    </source>
</evidence>
<sequence length="400" mass="44184">MTEAEKIRCSNDLDLFDALGRDPTIVRIKERIARLEGDAPFRTRRRLLATAVRLSPAMAPSLRSMADACIEKLGVAFPLELFVFPSPQHNAMCFRPEEGRLLVMFSSALLEDFEGSEIVFVMGHELGHHVYAHHDIPIGFVLRGEEKPDPRLALSLFAWSRYAEISADRAGAYCAEDQEGVARALFKLASGLSGRTISFQLADFLSQVDQMQEEDADPGAGAPSEDWFSTHPFSPLRVKALELFHRSELVNSSGGSIAQLEMGVQKLMSLMEPSYLEAKTVAAEAMRRLLFAASLTVARADGEISQAEVAIFEKFFGKGAFKETVDVSALEEDLDDRIGRVKEVASSTQAMQVLQDLCIVARAEGHTMEPERRVLEDIATKLGFSVSFVTRILEVDLSPD</sequence>
<dbReference type="Pfam" id="PF05099">
    <property type="entry name" value="TerB"/>
    <property type="match status" value="1"/>
</dbReference>
<dbReference type="GO" id="GO:0046872">
    <property type="term" value="F:metal ion binding"/>
    <property type="evidence" value="ECO:0007669"/>
    <property type="project" value="UniProtKB-KW"/>
</dbReference>